<evidence type="ECO:0000256" key="2">
    <source>
        <dbReference type="ARBA" id="ARBA00022741"/>
    </source>
</evidence>
<dbReference type="InterPro" id="IPR016064">
    <property type="entry name" value="NAD/diacylglycerol_kinase_sf"/>
</dbReference>
<dbReference type="Pfam" id="PF00781">
    <property type="entry name" value="DAGK_cat"/>
    <property type="match status" value="1"/>
</dbReference>
<reference evidence="7" key="1">
    <citation type="submission" date="2019-12" db="EMBL/GenBank/DDBJ databases">
        <title>Comparative genomics gives insights into the taxonomy of the Azoarcus-Aromatoleum group and reveals separate origins of nif in the plant-associated Azoarcus and non-plant-associated Aromatoleum sub-groups.</title>
        <authorList>
            <person name="Lafos M."/>
            <person name="Maluk M."/>
            <person name="Batista M."/>
            <person name="Junghare M."/>
            <person name="Carmona M."/>
            <person name="Faoro H."/>
            <person name="Cruz L.M."/>
            <person name="Battistoni F."/>
            <person name="De Souza E."/>
            <person name="Pedrosa F."/>
            <person name="Chen W.-M."/>
            <person name="Poole P.S."/>
            <person name="Dixon R.A."/>
            <person name="James E.K."/>
        </authorList>
    </citation>
    <scope>NUCLEOTIDE SEQUENCE</scope>
    <source>
        <strain evidence="7">U120</strain>
    </source>
</reference>
<sequence>MTRETLSLHPVPPPSPPAADLRRLPITVVMNAGSGREDKSEAGAAIEKVLEASGRDVELLVAKRPRDLAALVRGAADRRPGILAAAGGDGTLNAVAAVAYQRSLPFAVIPLGTFNYFARELGIPLDPAAAAQVAVDGSIRRVAIGEVNGRVFLNNASIGLYRRLLEWREVHKRRFGRNRFVAFVSGLVTLMREHRPYRLALQIDGHPLNLSTLTVFFGRNALQMEQLGLDEAVCVARGELAVLALREVGRHDLLALVLRGALARLETAENLRQYCALTVQIERLDEGTRHIRVALDGELVDCELPLVVRSVPEALQVLVPAVPEVRA</sequence>
<dbReference type="SUPFAM" id="SSF111331">
    <property type="entry name" value="NAD kinase/diacylglycerol kinase-like"/>
    <property type="match status" value="1"/>
</dbReference>
<proteinExistence type="predicted"/>
<dbReference type="Gene3D" id="2.60.200.40">
    <property type="match status" value="1"/>
</dbReference>
<dbReference type="EMBL" id="WTVH01000008">
    <property type="protein sequence ID" value="NMF92908.1"/>
    <property type="molecule type" value="Genomic_DNA"/>
</dbReference>
<dbReference type="SMART" id="SM00046">
    <property type="entry name" value="DAGKc"/>
    <property type="match status" value="1"/>
</dbReference>
<dbReference type="Gene3D" id="3.40.50.10330">
    <property type="entry name" value="Probable inorganic polyphosphate/atp-NAD kinase, domain 1"/>
    <property type="match status" value="1"/>
</dbReference>
<dbReference type="GO" id="GO:0016301">
    <property type="term" value="F:kinase activity"/>
    <property type="evidence" value="ECO:0007669"/>
    <property type="project" value="UniProtKB-KW"/>
</dbReference>
<protein>
    <submittedName>
        <fullName evidence="7">Diacylglycerol kinase</fullName>
    </submittedName>
</protein>
<dbReference type="PROSITE" id="PS50146">
    <property type="entry name" value="DAGK"/>
    <property type="match status" value="1"/>
</dbReference>
<evidence type="ECO:0000256" key="5">
    <source>
        <dbReference type="SAM" id="MobiDB-lite"/>
    </source>
</evidence>
<dbReference type="InterPro" id="IPR017438">
    <property type="entry name" value="ATP-NAD_kinase_N"/>
</dbReference>
<keyword evidence="4" id="KW-0067">ATP-binding</keyword>
<keyword evidence="8" id="KW-1185">Reference proteome</keyword>
<dbReference type="Pfam" id="PF19279">
    <property type="entry name" value="YegS_C"/>
    <property type="match status" value="1"/>
</dbReference>
<evidence type="ECO:0000313" key="7">
    <source>
        <dbReference type="EMBL" id="NMF92908.1"/>
    </source>
</evidence>
<dbReference type="Proteomes" id="UP000601990">
    <property type="component" value="Unassembled WGS sequence"/>
</dbReference>
<keyword evidence="2" id="KW-0547">Nucleotide-binding</keyword>
<evidence type="ECO:0000256" key="3">
    <source>
        <dbReference type="ARBA" id="ARBA00022777"/>
    </source>
</evidence>
<keyword evidence="1" id="KW-0808">Transferase</keyword>
<name>A0ABX1N163_9RHOO</name>
<feature type="region of interest" description="Disordered" evidence="5">
    <location>
        <begin position="1"/>
        <end position="20"/>
    </location>
</feature>
<dbReference type="RefSeq" id="WP_169198195.1">
    <property type="nucleotide sequence ID" value="NZ_WTVH02000010.1"/>
</dbReference>
<feature type="domain" description="DAGKc" evidence="6">
    <location>
        <begin position="21"/>
        <end position="151"/>
    </location>
</feature>
<evidence type="ECO:0000259" key="6">
    <source>
        <dbReference type="PROSITE" id="PS50146"/>
    </source>
</evidence>
<dbReference type="PANTHER" id="PTHR12358:SF54">
    <property type="entry name" value="SPHINGOSINE KINASE RELATED PROTEIN"/>
    <property type="match status" value="1"/>
</dbReference>
<gene>
    <name evidence="7" type="ORF">GO608_06170</name>
</gene>
<organism evidence="7 8">
    <name type="scientific">Aromatoleum buckelii</name>
    <dbReference type="NCBI Taxonomy" id="200254"/>
    <lineage>
        <taxon>Bacteria</taxon>
        <taxon>Pseudomonadati</taxon>
        <taxon>Pseudomonadota</taxon>
        <taxon>Betaproteobacteria</taxon>
        <taxon>Rhodocyclales</taxon>
        <taxon>Rhodocyclaceae</taxon>
        <taxon>Aromatoleum</taxon>
    </lineage>
</organism>
<comment type="caution">
    <text evidence="7">The sequence shown here is derived from an EMBL/GenBank/DDBJ whole genome shotgun (WGS) entry which is preliminary data.</text>
</comment>
<accession>A0ABX1N163</accession>
<dbReference type="InterPro" id="IPR001206">
    <property type="entry name" value="Diacylglycerol_kinase_cat_dom"/>
</dbReference>
<evidence type="ECO:0000313" key="8">
    <source>
        <dbReference type="Proteomes" id="UP000601990"/>
    </source>
</evidence>
<dbReference type="InterPro" id="IPR050187">
    <property type="entry name" value="Lipid_Phosphate_FormReg"/>
</dbReference>
<evidence type="ECO:0000256" key="1">
    <source>
        <dbReference type="ARBA" id="ARBA00022679"/>
    </source>
</evidence>
<dbReference type="InterPro" id="IPR045540">
    <property type="entry name" value="YegS/DAGK_C"/>
</dbReference>
<keyword evidence="3 7" id="KW-0418">Kinase</keyword>
<evidence type="ECO:0000256" key="4">
    <source>
        <dbReference type="ARBA" id="ARBA00022840"/>
    </source>
</evidence>
<dbReference type="PANTHER" id="PTHR12358">
    <property type="entry name" value="SPHINGOSINE KINASE"/>
    <property type="match status" value="1"/>
</dbReference>